<keyword evidence="4 10" id="KW-0812">Transmembrane</keyword>
<dbReference type="Gene3D" id="1.20.1110.10">
    <property type="entry name" value="Calcium-transporting ATPase, transmembrane domain"/>
    <property type="match status" value="1"/>
</dbReference>
<accession>A0A851YBL8</accession>
<dbReference type="PRINTS" id="PR00120">
    <property type="entry name" value="HATPASE"/>
</dbReference>
<feature type="domain" description="Cation-transporting P-type ATPase C-terminal" evidence="11">
    <location>
        <begin position="512"/>
        <end position="660"/>
    </location>
</feature>
<dbReference type="PROSITE" id="PS00154">
    <property type="entry name" value="ATPASE_E1_E2"/>
    <property type="match status" value="1"/>
</dbReference>
<keyword evidence="9 10" id="KW-0472">Membrane</keyword>
<protein>
    <submittedName>
        <fullName evidence="12">AT2C2 ATPase</fullName>
    </submittedName>
</protein>
<proteinExistence type="inferred from homology"/>
<dbReference type="SFLD" id="SFLDF00027">
    <property type="entry name" value="p-type_atpase"/>
    <property type="match status" value="1"/>
</dbReference>
<gene>
    <name evidence="12" type="primary">Atp2c2</name>
    <name evidence="12" type="ORF">EOLROS_R14236</name>
</gene>
<evidence type="ECO:0000313" key="13">
    <source>
        <dbReference type="Proteomes" id="UP000637704"/>
    </source>
</evidence>
<dbReference type="SUPFAM" id="SSF81660">
    <property type="entry name" value="Metal cation-transporting ATPase, ATP-binding domain N"/>
    <property type="match status" value="1"/>
</dbReference>
<dbReference type="GO" id="GO:0016020">
    <property type="term" value="C:membrane"/>
    <property type="evidence" value="ECO:0007669"/>
    <property type="project" value="UniProtKB-SubCell"/>
</dbReference>
<keyword evidence="3" id="KW-0106">Calcium</keyword>
<keyword evidence="13" id="KW-1185">Reference proteome</keyword>
<dbReference type="FunFam" id="3.40.50.1000:FF:000001">
    <property type="entry name" value="Phospholipid-transporting ATPase IC"/>
    <property type="match status" value="1"/>
</dbReference>
<evidence type="ECO:0000256" key="6">
    <source>
        <dbReference type="ARBA" id="ARBA00022840"/>
    </source>
</evidence>
<feature type="transmembrane region" description="Helical" evidence="10">
    <location>
        <begin position="34"/>
        <end position="51"/>
    </location>
</feature>
<keyword evidence="3" id="KW-0813">Transport</keyword>
<evidence type="ECO:0000256" key="4">
    <source>
        <dbReference type="ARBA" id="ARBA00022692"/>
    </source>
</evidence>
<evidence type="ECO:0000256" key="5">
    <source>
        <dbReference type="ARBA" id="ARBA00022741"/>
    </source>
</evidence>
<dbReference type="InterPro" id="IPR044492">
    <property type="entry name" value="P_typ_ATPase_HD_dom"/>
</dbReference>
<evidence type="ECO:0000256" key="10">
    <source>
        <dbReference type="SAM" id="Phobius"/>
    </source>
</evidence>
<dbReference type="Gene3D" id="3.40.1110.10">
    <property type="entry name" value="Calcium-transporting ATPase, cytoplasmic domain N"/>
    <property type="match status" value="1"/>
</dbReference>
<feature type="non-terminal residue" evidence="12">
    <location>
        <position position="665"/>
    </location>
</feature>
<dbReference type="InterPro" id="IPR023214">
    <property type="entry name" value="HAD_sf"/>
</dbReference>
<dbReference type="Proteomes" id="UP000637704">
    <property type="component" value="Unassembled WGS sequence"/>
</dbReference>
<dbReference type="InterPro" id="IPR018303">
    <property type="entry name" value="ATPase_P-typ_P_site"/>
</dbReference>
<evidence type="ECO:0000256" key="8">
    <source>
        <dbReference type="ARBA" id="ARBA00022989"/>
    </source>
</evidence>
<dbReference type="NCBIfam" id="TIGR01494">
    <property type="entry name" value="ATPase_P-type"/>
    <property type="match status" value="2"/>
</dbReference>
<evidence type="ECO:0000256" key="7">
    <source>
        <dbReference type="ARBA" id="ARBA00022967"/>
    </source>
</evidence>
<dbReference type="EMBL" id="WBNI01002338">
    <property type="protein sequence ID" value="NXD72989.1"/>
    <property type="molecule type" value="Genomic_DNA"/>
</dbReference>
<name>A0A851YBL8_EOLRO</name>
<dbReference type="Pfam" id="PF13246">
    <property type="entry name" value="Cation_ATPase"/>
    <property type="match status" value="1"/>
</dbReference>
<feature type="transmembrane region" description="Helical" evidence="10">
    <location>
        <begin position="630"/>
        <end position="648"/>
    </location>
</feature>
<dbReference type="InterPro" id="IPR023298">
    <property type="entry name" value="ATPase_P-typ_TM_dom_sf"/>
</dbReference>
<evidence type="ECO:0000256" key="1">
    <source>
        <dbReference type="ARBA" id="ARBA00004141"/>
    </source>
</evidence>
<keyword evidence="7" id="KW-1278">Translocase</keyword>
<comment type="caution">
    <text evidence="12">The sequence shown here is derived from an EMBL/GenBank/DDBJ whole genome shotgun (WGS) entry which is preliminary data.</text>
</comment>
<comment type="similarity">
    <text evidence="2">Belongs to the cation transport ATPase (P-type) (TC 3.A.3) family. Type IIA subfamily.</text>
</comment>
<keyword evidence="8 10" id="KW-1133">Transmembrane helix</keyword>
<evidence type="ECO:0000256" key="3">
    <source>
        <dbReference type="ARBA" id="ARBA00022568"/>
    </source>
</evidence>
<dbReference type="Gene3D" id="2.70.150.10">
    <property type="entry name" value="Calcium-transporting ATPase, cytoplasmic transduction domain A"/>
    <property type="match status" value="1"/>
</dbReference>
<dbReference type="InterPro" id="IPR006068">
    <property type="entry name" value="ATPase_P-typ_cation-transptr_C"/>
</dbReference>
<keyword evidence="3" id="KW-0406">Ion transport</keyword>
<feature type="non-terminal residue" evidence="12">
    <location>
        <position position="1"/>
    </location>
</feature>
<dbReference type="SFLD" id="SFLDS00003">
    <property type="entry name" value="Haloacid_Dehalogenase"/>
    <property type="match status" value="1"/>
</dbReference>
<keyword evidence="5" id="KW-0547">Nucleotide-binding</keyword>
<evidence type="ECO:0000313" key="12">
    <source>
        <dbReference type="EMBL" id="NXD72989.1"/>
    </source>
</evidence>
<evidence type="ECO:0000256" key="9">
    <source>
        <dbReference type="ARBA" id="ARBA00023136"/>
    </source>
</evidence>
<dbReference type="Pfam" id="PF00689">
    <property type="entry name" value="Cation_ATPase_C"/>
    <property type="match status" value="1"/>
</dbReference>
<dbReference type="GO" id="GO:0006816">
    <property type="term" value="P:calcium ion transport"/>
    <property type="evidence" value="ECO:0007669"/>
    <property type="project" value="UniProtKB-KW"/>
</dbReference>
<dbReference type="Gene3D" id="3.40.50.1000">
    <property type="entry name" value="HAD superfamily/HAD-like"/>
    <property type="match status" value="1"/>
</dbReference>
<dbReference type="AlphaFoldDB" id="A0A851YBL8"/>
<dbReference type="PRINTS" id="PR00119">
    <property type="entry name" value="CATATPASE"/>
</dbReference>
<dbReference type="FunFam" id="3.40.1110.10:FF:000006">
    <property type="entry name" value="Calcium-transporting ATPase"/>
    <property type="match status" value="1"/>
</dbReference>
<feature type="transmembrane region" description="Helical" evidence="10">
    <location>
        <begin position="57"/>
        <end position="88"/>
    </location>
</feature>
<dbReference type="InterPro" id="IPR001757">
    <property type="entry name" value="P_typ_ATPase"/>
</dbReference>
<dbReference type="GO" id="GO:0005524">
    <property type="term" value="F:ATP binding"/>
    <property type="evidence" value="ECO:0007669"/>
    <property type="project" value="UniProtKB-KW"/>
</dbReference>
<dbReference type="SUPFAM" id="SSF56784">
    <property type="entry name" value="HAD-like"/>
    <property type="match status" value="1"/>
</dbReference>
<dbReference type="SFLD" id="SFLDG00002">
    <property type="entry name" value="C1.7:_P-type_atpase_like"/>
    <property type="match status" value="1"/>
</dbReference>
<feature type="transmembrane region" description="Helical" evidence="10">
    <location>
        <begin position="593"/>
        <end position="610"/>
    </location>
</feature>
<evidence type="ECO:0000256" key="2">
    <source>
        <dbReference type="ARBA" id="ARBA00005675"/>
    </source>
</evidence>
<dbReference type="FunFam" id="3.40.50.1000:FF:000028">
    <property type="entry name" value="Calcium-transporting P-type ATPase, putative"/>
    <property type="match status" value="1"/>
</dbReference>
<dbReference type="SUPFAM" id="SSF81665">
    <property type="entry name" value="Calcium ATPase, transmembrane domain M"/>
    <property type="match status" value="1"/>
</dbReference>
<dbReference type="GO" id="GO:0016887">
    <property type="term" value="F:ATP hydrolysis activity"/>
    <property type="evidence" value="ECO:0007669"/>
    <property type="project" value="InterPro"/>
</dbReference>
<dbReference type="PANTHER" id="PTHR42861">
    <property type="entry name" value="CALCIUM-TRANSPORTING ATPASE"/>
    <property type="match status" value="1"/>
</dbReference>
<organism evidence="12 13">
    <name type="scientific">Eolophus roseicapilla</name>
    <name type="common">Galah cockatoo</name>
    <name type="synonym">Cacatua roseicapilla</name>
    <dbReference type="NCBI Taxonomy" id="176039"/>
    <lineage>
        <taxon>Eukaryota</taxon>
        <taxon>Metazoa</taxon>
        <taxon>Chordata</taxon>
        <taxon>Craniata</taxon>
        <taxon>Vertebrata</taxon>
        <taxon>Euteleostomi</taxon>
        <taxon>Archelosauria</taxon>
        <taxon>Archosauria</taxon>
        <taxon>Dinosauria</taxon>
        <taxon>Saurischia</taxon>
        <taxon>Theropoda</taxon>
        <taxon>Coelurosauria</taxon>
        <taxon>Aves</taxon>
        <taxon>Neognathae</taxon>
        <taxon>Neoaves</taxon>
        <taxon>Telluraves</taxon>
        <taxon>Australaves</taxon>
        <taxon>Psittaciformes</taxon>
        <taxon>Cacatuidae</taxon>
        <taxon>Eolophus</taxon>
    </lineage>
</organism>
<dbReference type="InterPro" id="IPR023299">
    <property type="entry name" value="ATPase_P-typ_cyto_dom_N"/>
</dbReference>
<comment type="subcellular location">
    <subcellularLocation>
        <location evidence="1">Membrane</location>
        <topology evidence="1">Multi-pass membrane protein</topology>
    </subcellularLocation>
</comment>
<evidence type="ECO:0000259" key="11">
    <source>
        <dbReference type="Pfam" id="PF00689"/>
    </source>
</evidence>
<keyword evidence="3" id="KW-0109">Calcium transport</keyword>
<sequence length="665" mass="72285">GENSQFGEVFKMMQAEETPKTPLQKSMDRLGKQLTLFSFGIIGLIMLIGWLQGKHLLGMFTIGVSLAVAAIPEGLPIVVTVTLVLGVLRMAKKRVIVKKLPIVETLVLIKNFPASGCCNVICSDKTGTLTANEMTVTRLVTSDGFQAEVSGVGYNGEGNVYLLPSKEILKEFSNISVGKLVEASINYEPAGCVVNNAIIRKNSVMGQPTEGALIALAMKVRLKGAGIIFFTEDVKPYALSVFFLCVFDKVYYLLTLKDQDDIYFMKGAFEEVIRYCSLYNSGGISLSLTPQQKAFYQQEEKRMGSSGLRVLALASGPELGKLTFLGLVGIIDPPRAGVREAVQVLLDSGVSVKMITGDALETAVAIGQNIGLCNGKLKAMSGEELDQLAEAELSSTVKNVSIFFRTSPKHKLKIIKALQRAGAIVSMTGDGVNDAVALKSADIGIAMGQAGTDVSKEAANMILVDDDFSTVMNAIEEGKGIFYNIKNFVRFQLSTSISALSLITLSTVLNLPNPLNAMQILWINIIMDGPPAQSLGVEPVDRDTIKQPPRRITDTILSKSLILKIFMSAVIIISGTLFVFWKENPKGGITPRTTTMTFTCFVFFDLFNALTCRSQTKLIFEIGFFRNRMFLYSVLGSFLGQLAVIYIPPLQKIFQTENLGVLGKL</sequence>
<dbReference type="InterPro" id="IPR036412">
    <property type="entry name" value="HAD-like_sf"/>
</dbReference>
<keyword evidence="6" id="KW-0067">ATP-binding</keyword>
<reference evidence="12" key="1">
    <citation type="submission" date="2019-09" db="EMBL/GenBank/DDBJ databases">
        <title>Bird 10,000 Genomes (B10K) Project - Family phase.</title>
        <authorList>
            <person name="Zhang G."/>
        </authorList>
    </citation>
    <scope>NUCLEOTIDE SEQUENCE</scope>
    <source>
        <strain evidence="12">B10K-DU-025-06</strain>
        <tissue evidence="12">Mixed tissue sample</tissue>
    </source>
</reference>
<feature type="transmembrane region" description="Helical" evidence="10">
    <location>
        <begin position="561"/>
        <end position="581"/>
    </location>
</feature>